<feature type="compositionally biased region" description="Polar residues" evidence="3">
    <location>
        <begin position="1"/>
        <end position="15"/>
    </location>
</feature>
<evidence type="ECO:0000256" key="2">
    <source>
        <dbReference type="PROSITE-ProRule" id="PRU00035"/>
    </source>
</evidence>
<feature type="non-terminal residue" evidence="5">
    <location>
        <position position="1"/>
    </location>
</feature>
<evidence type="ECO:0000256" key="3">
    <source>
        <dbReference type="SAM" id="MobiDB-lite"/>
    </source>
</evidence>
<name>A0A9R1NAB7_WHEAT</name>
<evidence type="ECO:0000259" key="4">
    <source>
        <dbReference type="PROSITE" id="PS50014"/>
    </source>
</evidence>
<dbReference type="PANTHER" id="PTHR46136:SF34">
    <property type="entry name" value="BROMO DOMAIN-CONTAINING PROTEIN"/>
    <property type="match status" value="1"/>
</dbReference>
<keyword evidence="1 2" id="KW-0103">Bromodomain</keyword>
<dbReference type="Gene3D" id="1.20.920.10">
    <property type="entry name" value="Bromodomain-like"/>
    <property type="match status" value="1"/>
</dbReference>
<feature type="region of interest" description="Disordered" evidence="3">
    <location>
        <begin position="1"/>
        <end position="25"/>
    </location>
</feature>
<gene>
    <name evidence="5" type="ORF">CFC21_107166</name>
</gene>
<proteinExistence type="predicted"/>
<dbReference type="SUPFAM" id="SSF47370">
    <property type="entry name" value="Bromodomain"/>
    <property type="match status" value="1"/>
</dbReference>
<dbReference type="PROSITE" id="PS50014">
    <property type="entry name" value="BROMODOMAIN_2"/>
    <property type="match status" value="1"/>
</dbReference>
<dbReference type="PANTHER" id="PTHR46136">
    <property type="entry name" value="TRANSCRIPTION FACTOR GTE8"/>
    <property type="match status" value="1"/>
</dbReference>
<dbReference type="OrthoDB" id="21449at2759"/>
<feature type="non-terminal residue" evidence="5">
    <location>
        <position position="107"/>
    </location>
</feature>
<dbReference type="InterPro" id="IPR001487">
    <property type="entry name" value="Bromodomain"/>
</dbReference>
<dbReference type="InterPro" id="IPR036427">
    <property type="entry name" value="Bromodomain-like_sf"/>
</dbReference>
<reference evidence="5" key="1">
    <citation type="journal article" date="2017" name="Gigascience">
        <title>The first near-complete assembly of the hexaploid bread wheat genome, Triticum aestivum.</title>
        <authorList>
            <person name="Zimin A.V."/>
            <person name="Puiu D."/>
            <person name="Hall R."/>
            <person name="Kingan S."/>
            <person name="Clavijo B.J."/>
            <person name="Salzberg S.L."/>
        </authorList>
    </citation>
    <scope>NUCLEOTIDE SEQUENCE</scope>
    <source>
        <tissue evidence="5">Leaf</tissue>
    </source>
</reference>
<dbReference type="AlphaFoldDB" id="A0A9R1NAB7"/>
<dbReference type="Proteomes" id="UP000815260">
    <property type="component" value="Chromosome 7D"/>
</dbReference>
<organism evidence="5">
    <name type="scientific">Triticum aestivum</name>
    <name type="common">Wheat</name>
    <dbReference type="NCBI Taxonomy" id="4565"/>
    <lineage>
        <taxon>Eukaryota</taxon>
        <taxon>Viridiplantae</taxon>
        <taxon>Streptophyta</taxon>
        <taxon>Embryophyta</taxon>
        <taxon>Tracheophyta</taxon>
        <taxon>Spermatophyta</taxon>
        <taxon>Magnoliopsida</taxon>
        <taxon>Liliopsida</taxon>
        <taxon>Poales</taxon>
        <taxon>Poaceae</taxon>
        <taxon>BOP clade</taxon>
        <taxon>Pooideae</taxon>
        <taxon>Triticodae</taxon>
        <taxon>Triticeae</taxon>
        <taxon>Triticinae</taxon>
        <taxon>Triticum</taxon>
    </lineage>
</organism>
<feature type="domain" description="Bromo" evidence="4">
    <location>
        <begin position="63"/>
        <end position="107"/>
    </location>
</feature>
<dbReference type="Pfam" id="PF00439">
    <property type="entry name" value="Bromodomain"/>
    <property type="match status" value="1"/>
</dbReference>
<dbReference type="EMBL" id="CM022231">
    <property type="protein sequence ID" value="KAF7106438.1"/>
    <property type="molecule type" value="Genomic_DNA"/>
</dbReference>
<evidence type="ECO:0000313" key="5">
    <source>
        <dbReference type="EMBL" id="KAF7106438.1"/>
    </source>
</evidence>
<accession>A0A9R1NAB7</accession>
<protein>
    <recommendedName>
        <fullName evidence="4">Bromo domain-containing protein</fullName>
    </recommendedName>
</protein>
<sequence length="107" mass="11926">TPTTSISNPKFSSSAAPRAKNVQRGSHVLRGAKGRFLPTKPWPEISTVLPEATILKQCEAILKKLKFSHIFNVPVDVERLNIPDYNEIIKHLMDLGTIKKKLDSGSY</sequence>
<evidence type="ECO:0000256" key="1">
    <source>
        <dbReference type="ARBA" id="ARBA00023117"/>
    </source>
</evidence>
<comment type="caution">
    <text evidence="5">The sequence shown here is derived from an EMBL/GenBank/DDBJ whole genome shotgun (WGS) entry which is preliminary data.</text>
</comment>
<dbReference type="PRINTS" id="PR00503">
    <property type="entry name" value="BROMODOMAIN"/>
</dbReference>
<reference evidence="5" key="2">
    <citation type="submission" date="2020-03" db="EMBL/GenBank/DDBJ databases">
        <title>The second near-complete assembly of the hexaploid bread wheat (Triticum aestivum) genome.</title>
        <authorList>
            <person name="Zimin A.V."/>
            <person name="Puiu D."/>
            <person name="Shumante A."/>
            <person name="Alonge M."/>
            <person name="Salzberg S.L."/>
        </authorList>
    </citation>
    <scope>NUCLEOTIDE SEQUENCE</scope>
    <source>
        <tissue evidence="5">Leaf</tissue>
    </source>
</reference>
<dbReference type="InterPro" id="IPR052442">
    <property type="entry name" value="Env_Response_Regulator"/>
</dbReference>